<name>A0AAP0Q8G5_9MAGN</name>
<evidence type="ECO:0000313" key="3">
    <source>
        <dbReference type="Proteomes" id="UP001419268"/>
    </source>
</evidence>
<comment type="caution">
    <text evidence="2">The sequence shown here is derived from an EMBL/GenBank/DDBJ whole genome shotgun (WGS) entry which is preliminary data.</text>
</comment>
<proteinExistence type="predicted"/>
<sequence length="151" mass="16669">MWGALIAPSEKALSAHPVVFFAKPTQRIFSASVSVGMPGGRGARRRETTRGRRSVKEAPSHVDRGTRREEVEAAEEGLRRARRRVETKRGEQEVRGEVRREEVAVIGGGAEICGGEERGARRRGTDRLGGGTWWYVERGVMWRSGGEAEAV</sequence>
<dbReference type="AlphaFoldDB" id="A0AAP0Q8G5"/>
<reference evidence="2 3" key="1">
    <citation type="submission" date="2024-01" db="EMBL/GenBank/DDBJ databases">
        <title>Genome assemblies of Stephania.</title>
        <authorList>
            <person name="Yang L."/>
        </authorList>
    </citation>
    <scope>NUCLEOTIDE SEQUENCE [LARGE SCALE GENOMIC DNA]</scope>
    <source>
        <strain evidence="2">JXDWG</strain>
        <tissue evidence="2">Leaf</tissue>
    </source>
</reference>
<dbReference type="Proteomes" id="UP001419268">
    <property type="component" value="Unassembled WGS sequence"/>
</dbReference>
<protein>
    <submittedName>
        <fullName evidence="2">Uncharacterized protein</fullName>
    </submittedName>
</protein>
<dbReference type="EMBL" id="JBBNAG010000001">
    <property type="protein sequence ID" value="KAK9166931.1"/>
    <property type="molecule type" value="Genomic_DNA"/>
</dbReference>
<accession>A0AAP0Q8G5</accession>
<gene>
    <name evidence="2" type="ORF">Scep_002122</name>
</gene>
<organism evidence="2 3">
    <name type="scientific">Stephania cephalantha</name>
    <dbReference type="NCBI Taxonomy" id="152367"/>
    <lineage>
        <taxon>Eukaryota</taxon>
        <taxon>Viridiplantae</taxon>
        <taxon>Streptophyta</taxon>
        <taxon>Embryophyta</taxon>
        <taxon>Tracheophyta</taxon>
        <taxon>Spermatophyta</taxon>
        <taxon>Magnoliopsida</taxon>
        <taxon>Ranunculales</taxon>
        <taxon>Menispermaceae</taxon>
        <taxon>Menispermoideae</taxon>
        <taxon>Cissampelideae</taxon>
        <taxon>Stephania</taxon>
    </lineage>
</organism>
<evidence type="ECO:0000313" key="2">
    <source>
        <dbReference type="EMBL" id="KAK9166931.1"/>
    </source>
</evidence>
<keyword evidence="3" id="KW-1185">Reference proteome</keyword>
<feature type="region of interest" description="Disordered" evidence="1">
    <location>
        <begin position="37"/>
        <end position="90"/>
    </location>
</feature>
<evidence type="ECO:0000256" key="1">
    <source>
        <dbReference type="SAM" id="MobiDB-lite"/>
    </source>
</evidence>
<feature type="compositionally biased region" description="Basic and acidic residues" evidence="1">
    <location>
        <begin position="45"/>
        <end position="79"/>
    </location>
</feature>